<dbReference type="GO" id="GO:0008684">
    <property type="term" value="F:2-oxopent-4-enoate hydratase activity"/>
    <property type="evidence" value="ECO:0007669"/>
    <property type="project" value="TreeGrafter"/>
</dbReference>
<protein>
    <submittedName>
        <fullName evidence="1">2-keto-4-pentenoate hydratase</fullName>
    </submittedName>
</protein>
<gene>
    <name evidence="1" type="ORF">PGB34_06240</name>
</gene>
<dbReference type="PANTHER" id="PTHR30143:SF0">
    <property type="entry name" value="2-KETO-4-PENTENOATE HYDRATASE"/>
    <property type="match status" value="1"/>
</dbReference>
<dbReference type="PANTHER" id="PTHR30143">
    <property type="entry name" value="ACID HYDRATASE"/>
    <property type="match status" value="1"/>
</dbReference>
<sequence>MNPTQDTPQAAHEQALAQALLQARRSASPTDVLREQAQLTPRDAASAHRVQQAQLALAGEAIGGWKVGAKSADGPILGAPLPASCVHASGATLARSNFIVTGIELEIGFRLGRTLAPQARGHDDAALAAAFDRMVVTLEVVDSRLAGWPDADKLAQLADLQCHGALVVSHGVPFDAGYPFLAPTASLSFNGRSILPAQVLNPAGDLQRLLRWVVAHAGTMGLTLHEGQIVTAGSYTGMQLLHEPGVVRGEFEGLPPVELTLA</sequence>
<dbReference type="InterPro" id="IPR050772">
    <property type="entry name" value="Hydratase-Decarb/MhpD_sf"/>
</dbReference>
<organism evidence="1 2">
    <name type="scientific">Xenophilus arseniciresistens</name>
    <dbReference type="NCBI Taxonomy" id="1283306"/>
    <lineage>
        <taxon>Bacteria</taxon>
        <taxon>Pseudomonadati</taxon>
        <taxon>Pseudomonadota</taxon>
        <taxon>Betaproteobacteria</taxon>
        <taxon>Burkholderiales</taxon>
        <taxon>Comamonadaceae</taxon>
        <taxon>Xenophilus</taxon>
    </lineage>
</organism>
<accession>A0AAE3N5J1</accession>
<name>A0AAE3N5J1_9BURK</name>
<dbReference type="AlphaFoldDB" id="A0AAE3N5J1"/>
<dbReference type="GO" id="GO:0005737">
    <property type="term" value="C:cytoplasm"/>
    <property type="evidence" value="ECO:0007669"/>
    <property type="project" value="TreeGrafter"/>
</dbReference>
<reference evidence="1" key="1">
    <citation type="submission" date="2023-01" db="EMBL/GenBank/DDBJ databases">
        <title>Xenophilus mangrovi sp. nov., isolated from soil of Mangrove nature reserve.</title>
        <authorList>
            <person name="Xu S."/>
            <person name="Liu Z."/>
            <person name="Xu Y."/>
        </authorList>
    </citation>
    <scope>NUCLEOTIDE SEQUENCE</scope>
    <source>
        <strain evidence="1">YW8</strain>
    </source>
</reference>
<dbReference type="EMBL" id="JAQIPB010000002">
    <property type="protein sequence ID" value="MDA7415960.1"/>
    <property type="molecule type" value="Genomic_DNA"/>
</dbReference>
<dbReference type="Proteomes" id="UP001212602">
    <property type="component" value="Unassembled WGS sequence"/>
</dbReference>
<comment type="caution">
    <text evidence="1">The sequence shown here is derived from an EMBL/GenBank/DDBJ whole genome shotgun (WGS) entry which is preliminary data.</text>
</comment>
<dbReference type="SUPFAM" id="SSF56529">
    <property type="entry name" value="FAH"/>
    <property type="match status" value="1"/>
</dbReference>
<dbReference type="Gene3D" id="3.90.850.10">
    <property type="entry name" value="Fumarylacetoacetase-like, C-terminal domain"/>
    <property type="match status" value="1"/>
</dbReference>
<evidence type="ECO:0000313" key="1">
    <source>
        <dbReference type="EMBL" id="MDA7415960.1"/>
    </source>
</evidence>
<evidence type="ECO:0000313" key="2">
    <source>
        <dbReference type="Proteomes" id="UP001212602"/>
    </source>
</evidence>
<dbReference type="InterPro" id="IPR036663">
    <property type="entry name" value="Fumarylacetoacetase_C_sf"/>
</dbReference>
<proteinExistence type="predicted"/>
<dbReference type="RefSeq" id="WP_271427202.1">
    <property type="nucleotide sequence ID" value="NZ_JAQIPB010000002.1"/>
</dbReference>
<keyword evidence="2" id="KW-1185">Reference proteome</keyword>